<keyword evidence="14" id="KW-1185">Reference proteome</keyword>
<evidence type="ECO:0000256" key="6">
    <source>
        <dbReference type="ARBA" id="ARBA00022792"/>
    </source>
</evidence>
<evidence type="ECO:0000313" key="13">
    <source>
        <dbReference type="EMBL" id="RYO89816.1"/>
    </source>
</evidence>
<dbReference type="PROSITE" id="PS50920">
    <property type="entry name" value="SOLCAR"/>
    <property type="match status" value="1"/>
</dbReference>
<dbReference type="InterPro" id="IPR023395">
    <property type="entry name" value="MCP_dom_sf"/>
</dbReference>
<dbReference type="SUPFAM" id="SSF103506">
    <property type="entry name" value="Mitochondrial carrier"/>
    <property type="match status" value="1"/>
</dbReference>
<organism evidence="13 14">
    <name type="scientific">Monosporascus cannonballus</name>
    <dbReference type="NCBI Taxonomy" id="155416"/>
    <lineage>
        <taxon>Eukaryota</taxon>
        <taxon>Fungi</taxon>
        <taxon>Dikarya</taxon>
        <taxon>Ascomycota</taxon>
        <taxon>Pezizomycotina</taxon>
        <taxon>Sordariomycetes</taxon>
        <taxon>Xylariomycetidae</taxon>
        <taxon>Xylariales</taxon>
        <taxon>Xylariales incertae sedis</taxon>
        <taxon>Monosporascus</taxon>
    </lineage>
</organism>
<comment type="subcellular location">
    <subcellularLocation>
        <location evidence="1">Mitochondrion inner membrane</location>
        <topology evidence="1">Multi-pass membrane protein</topology>
    </subcellularLocation>
</comment>
<keyword evidence="5" id="KW-0677">Repeat</keyword>
<name>A0ABY0HCC3_9PEZI</name>
<sequence>MATSSITPSFSGSDYAAAPIEAVKTRIQLDDPLKGYNMVRAARQIMAKEGPSALLTGFGPTAVGYLAQGGRQIRRVRILQEAVHRGGGNAGARDAAADGHLPRRKRGLRARRRHDSLPARGNAHPAHVIAGAFSVHEAAVEAIYRALGPERKARLTHLQSTGVELGSGIVVAAAVLSHPTDTLLSAINKAPATRGRALRPAYSPSRAS</sequence>
<dbReference type="InterPro" id="IPR018108">
    <property type="entry name" value="MCP_transmembrane"/>
</dbReference>
<feature type="compositionally biased region" description="Basic residues" evidence="12">
    <location>
        <begin position="102"/>
        <end position="114"/>
    </location>
</feature>
<evidence type="ECO:0000256" key="7">
    <source>
        <dbReference type="ARBA" id="ARBA00022989"/>
    </source>
</evidence>
<dbReference type="Proteomes" id="UP000294003">
    <property type="component" value="Unassembled WGS sequence"/>
</dbReference>
<dbReference type="EMBL" id="QJNS01000066">
    <property type="protein sequence ID" value="RYO89816.1"/>
    <property type="molecule type" value="Genomic_DNA"/>
</dbReference>
<evidence type="ECO:0000313" key="14">
    <source>
        <dbReference type="Proteomes" id="UP000294003"/>
    </source>
</evidence>
<proteinExistence type="inferred from homology"/>
<evidence type="ECO:0000256" key="5">
    <source>
        <dbReference type="ARBA" id="ARBA00022737"/>
    </source>
</evidence>
<keyword evidence="6" id="KW-0999">Mitochondrion inner membrane</keyword>
<reference evidence="13 14" key="1">
    <citation type="submission" date="2018-06" db="EMBL/GenBank/DDBJ databases">
        <title>Complete Genomes of Monosporascus.</title>
        <authorList>
            <person name="Robinson A.J."/>
            <person name="Natvig D.O."/>
        </authorList>
    </citation>
    <scope>NUCLEOTIDE SEQUENCE [LARGE SCALE GENOMIC DNA]</scope>
    <source>
        <strain evidence="13 14">CBS 609.92</strain>
    </source>
</reference>
<evidence type="ECO:0000256" key="12">
    <source>
        <dbReference type="SAM" id="MobiDB-lite"/>
    </source>
</evidence>
<evidence type="ECO:0000256" key="9">
    <source>
        <dbReference type="ARBA" id="ARBA00023136"/>
    </source>
</evidence>
<feature type="region of interest" description="Disordered" evidence="12">
    <location>
        <begin position="87"/>
        <end position="123"/>
    </location>
</feature>
<gene>
    <name evidence="13" type="ORF">DL762_003000</name>
</gene>
<evidence type="ECO:0000256" key="3">
    <source>
        <dbReference type="ARBA" id="ARBA00022448"/>
    </source>
</evidence>
<accession>A0ABY0HCC3</accession>
<evidence type="ECO:0000256" key="11">
    <source>
        <dbReference type="RuleBase" id="RU000488"/>
    </source>
</evidence>
<keyword evidence="7" id="KW-1133">Transmembrane helix</keyword>
<evidence type="ECO:0000256" key="1">
    <source>
        <dbReference type="ARBA" id="ARBA00004448"/>
    </source>
</evidence>
<evidence type="ECO:0000256" key="10">
    <source>
        <dbReference type="PROSITE-ProRule" id="PRU00282"/>
    </source>
</evidence>
<dbReference type="Gene3D" id="1.50.40.10">
    <property type="entry name" value="Mitochondrial carrier domain"/>
    <property type="match status" value="1"/>
</dbReference>
<keyword evidence="9 10" id="KW-0472">Membrane</keyword>
<keyword evidence="8" id="KW-0496">Mitochondrion</keyword>
<dbReference type="InterPro" id="IPR044677">
    <property type="entry name" value="SLC25A3/Pic2/Mir1-like"/>
</dbReference>
<comment type="caution">
    <text evidence="13">The sequence shown here is derived from an EMBL/GenBank/DDBJ whole genome shotgun (WGS) entry which is preliminary data.</text>
</comment>
<protein>
    <submittedName>
        <fullName evidence="13">Uncharacterized protein</fullName>
    </submittedName>
</protein>
<evidence type="ECO:0000256" key="4">
    <source>
        <dbReference type="ARBA" id="ARBA00022692"/>
    </source>
</evidence>
<dbReference type="PANTHER" id="PTHR45671:SF12">
    <property type="entry name" value="MITOCHONDRIAL PHOSPHATE CARRIER PROTEIN"/>
    <property type="match status" value="1"/>
</dbReference>
<keyword evidence="4 10" id="KW-0812">Transmembrane</keyword>
<evidence type="ECO:0000256" key="8">
    <source>
        <dbReference type="ARBA" id="ARBA00023128"/>
    </source>
</evidence>
<evidence type="ECO:0000256" key="2">
    <source>
        <dbReference type="ARBA" id="ARBA00006375"/>
    </source>
</evidence>
<dbReference type="PANTHER" id="PTHR45671">
    <property type="entry name" value="SOLUTE CARRIER FAMILY 25 (MITOCHONDRIAL CARRIER PHOSPHATE CARRIER), MEMBER 3, LIKE-RELATED-RELATED"/>
    <property type="match status" value="1"/>
</dbReference>
<dbReference type="Pfam" id="PF00153">
    <property type="entry name" value="Mito_carr"/>
    <property type="match status" value="1"/>
</dbReference>
<keyword evidence="3 11" id="KW-0813">Transport</keyword>
<feature type="repeat" description="Solcar" evidence="10">
    <location>
        <begin position="4"/>
        <end position="82"/>
    </location>
</feature>
<comment type="similarity">
    <text evidence="2 11">Belongs to the mitochondrial carrier (TC 2.A.29) family.</text>
</comment>